<proteinExistence type="inferred from homology"/>
<dbReference type="RefSeq" id="WP_038489456.1">
    <property type="nucleotide sequence ID" value="NZ_BCTH01000061.1"/>
</dbReference>
<evidence type="ECO:0000313" key="7">
    <source>
        <dbReference type="EMBL" id="CDG81748.1"/>
    </source>
</evidence>
<dbReference type="InterPro" id="IPR028081">
    <property type="entry name" value="Leu-bd"/>
</dbReference>
<keyword evidence="2" id="KW-0813">Transport</keyword>
<name>W0V314_9BURK</name>
<dbReference type="PANTHER" id="PTHR47151:SF2">
    <property type="entry name" value="AMINO ACID BINDING PROTEIN"/>
    <property type="match status" value="1"/>
</dbReference>
<dbReference type="STRING" id="1349767.GJA_1093"/>
<dbReference type="EMBL" id="HG322949">
    <property type="protein sequence ID" value="CDG81748.1"/>
    <property type="molecule type" value="Genomic_DNA"/>
</dbReference>
<dbReference type="InterPro" id="IPR028082">
    <property type="entry name" value="Peripla_BP_I"/>
</dbReference>
<dbReference type="Gene3D" id="3.40.50.2300">
    <property type="match status" value="2"/>
</dbReference>
<evidence type="ECO:0000256" key="1">
    <source>
        <dbReference type="ARBA" id="ARBA00010062"/>
    </source>
</evidence>
<evidence type="ECO:0000256" key="5">
    <source>
        <dbReference type="SAM" id="SignalP"/>
    </source>
</evidence>
<keyword evidence="3 5" id="KW-0732">Signal</keyword>
<keyword evidence="8" id="KW-1185">Reference proteome</keyword>
<dbReference type="HOGENOM" id="CLU_027128_6_0_4"/>
<sequence>MSLHTKLIPLAFALTAAGSAAAQEIVTIGSVAPLTGPGAHLGKDYENGARMAIEDLNAKGFQINGKAVKFMLLSEDDAGDPKLGTATAQKLVDAKVNGVIGHATSGTTIPASRIYFGAGIPQISPAATSPQYTRQKFNTAFRSISNDEKLGGVLGAYAVAKLQSRKIAVIDDRSAYGQGLADEFIKSAKSKGAQIVGREFTNINASDFSAILTSIKGKHPDTIFLGSYDGIAGTILRQMKTLGIQAKLIGGDAVCTEQLEQLAGDALGEGVVTCAEAGGVTGAQQKVMDDFVARYKKKYDSTAPLYAPYVYDAVMTMASAMADARSAAPARYLPYLAKVKYQGVTGLVSFDRYGDINDGAITLYTYKGGKKSKIEVVK</sequence>
<dbReference type="GO" id="GO:0006865">
    <property type="term" value="P:amino acid transport"/>
    <property type="evidence" value="ECO:0007669"/>
    <property type="project" value="UniProtKB-KW"/>
</dbReference>
<dbReference type="SUPFAM" id="SSF53822">
    <property type="entry name" value="Periplasmic binding protein-like I"/>
    <property type="match status" value="1"/>
</dbReference>
<evidence type="ECO:0000256" key="4">
    <source>
        <dbReference type="ARBA" id="ARBA00022970"/>
    </source>
</evidence>
<protein>
    <submittedName>
        <fullName evidence="7">Receptor ligand binding region family protein</fullName>
    </submittedName>
</protein>
<dbReference type="PRINTS" id="PR00337">
    <property type="entry name" value="LEUILEVALBP"/>
</dbReference>
<dbReference type="OrthoDB" id="9783240at2"/>
<evidence type="ECO:0000313" key="8">
    <source>
        <dbReference type="Proteomes" id="UP000027604"/>
    </source>
</evidence>
<evidence type="ECO:0000256" key="3">
    <source>
        <dbReference type="ARBA" id="ARBA00022729"/>
    </source>
</evidence>
<dbReference type="KEGG" id="jag:GJA_1093"/>
<dbReference type="Pfam" id="PF13458">
    <property type="entry name" value="Peripla_BP_6"/>
    <property type="match status" value="1"/>
</dbReference>
<dbReference type="Proteomes" id="UP000027604">
    <property type="component" value="Chromosome I"/>
</dbReference>
<dbReference type="PANTHER" id="PTHR47151">
    <property type="entry name" value="LEU/ILE/VAL-BINDING ABC TRANSPORTER SUBUNIT"/>
    <property type="match status" value="1"/>
</dbReference>
<dbReference type="CDD" id="cd06342">
    <property type="entry name" value="PBP1_ABC_LIVBP-like"/>
    <property type="match status" value="1"/>
</dbReference>
<evidence type="ECO:0000259" key="6">
    <source>
        <dbReference type="Pfam" id="PF13458"/>
    </source>
</evidence>
<dbReference type="eggNOG" id="COG0683">
    <property type="taxonomic scope" value="Bacteria"/>
</dbReference>
<reference evidence="7 8" key="1">
    <citation type="journal article" date="2015" name="Genome Announc.">
        <title>Genome Sequence of Mushroom Soft-Rot Pathogen Janthinobacterium agaricidamnosum.</title>
        <authorList>
            <person name="Graupner K."/>
            <person name="Lackner G."/>
            <person name="Hertweck C."/>
        </authorList>
    </citation>
    <scope>NUCLEOTIDE SEQUENCE [LARGE SCALE GENOMIC DNA]</scope>
    <source>
        <strain evidence="8">NBRC 102515 / DSM 9628</strain>
    </source>
</reference>
<feature type="chain" id="PRO_5004798459" evidence="5">
    <location>
        <begin position="23"/>
        <end position="378"/>
    </location>
</feature>
<organism evidence="7 8">
    <name type="scientific">Janthinobacterium agaricidamnosum NBRC 102515 = DSM 9628</name>
    <dbReference type="NCBI Taxonomy" id="1349767"/>
    <lineage>
        <taxon>Bacteria</taxon>
        <taxon>Pseudomonadati</taxon>
        <taxon>Pseudomonadota</taxon>
        <taxon>Betaproteobacteria</taxon>
        <taxon>Burkholderiales</taxon>
        <taxon>Oxalobacteraceae</taxon>
        <taxon>Janthinobacterium</taxon>
    </lineage>
</organism>
<keyword evidence="7" id="KW-0675">Receptor</keyword>
<dbReference type="AlphaFoldDB" id="W0V314"/>
<keyword evidence="4" id="KW-0029">Amino-acid transport</keyword>
<evidence type="ECO:0000256" key="2">
    <source>
        <dbReference type="ARBA" id="ARBA00022448"/>
    </source>
</evidence>
<dbReference type="PATRIC" id="fig|1349767.4.peg.2819"/>
<comment type="similarity">
    <text evidence="1">Belongs to the leucine-binding protein family.</text>
</comment>
<dbReference type="InterPro" id="IPR000709">
    <property type="entry name" value="Leu_Ile_Val-bd"/>
</dbReference>
<gene>
    <name evidence="7" type="ORF">GJA_1093</name>
</gene>
<accession>W0V314</accession>
<feature type="signal peptide" evidence="5">
    <location>
        <begin position="1"/>
        <end position="22"/>
    </location>
</feature>
<feature type="domain" description="Leucine-binding protein" evidence="6">
    <location>
        <begin position="26"/>
        <end position="369"/>
    </location>
</feature>